<gene>
    <name evidence="1" type="ORF">Salat_1184700</name>
</gene>
<accession>A0AAE1YFX5</accession>
<keyword evidence="2" id="KW-1185">Reference proteome</keyword>
<name>A0AAE1YFX5_9LAMI</name>
<reference evidence="1" key="2">
    <citation type="journal article" date="2024" name="Plant">
        <title>Genomic evolution and insights into agronomic trait innovations of Sesamum species.</title>
        <authorList>
            <person name="Miao H."/>
            <person name="Wang L."/>
            <person name="Qu L."/>
            <person name="Liu H."/>
            <person name="Sun Y."/>
            <person name="Le M."/>
            <person name="Wang Q."/>
            <person name="Wei S."/>
            <person name="Zheng Y."/>
            <person name="Lin W."/>
            <person name="Duan Y."/>
            <person name="Cao H."/>
            <person name="Xiong S."/>
            <person name="Wang X."/>
            <person name="Wei L."/>
            <person name="Li C."/>
            <person name="Ma Q."/>
            <person name="Ju M."/>
            <person name="Zhao R."/>
            <person name="Li G."/>
            <person name="Mu C."/>
            <person name="Tian Q."/>
            <person name="Mei H."/>
            <person name="Zhang T."/>
            <person name="Gao T."/>
            <person name="Zhang H."/>
        </authorList>
    </citation>
    <scope>NUCLEOTIDE SEQUENCE</scope>
    <source>
        <strain evidence="1">3651</strain>
    </source>
</reference>
<dbReference type="AlphaFoldDB" id="A0AAE1YFX5"/>
<evidence type="ECO:0000313" key="1">
    <source>
        <dbReference type="EMBL" id="KAK4428848.1"/>
    </source>
</evidence>
<protein>
    <submittedName>
        <fullName evidence="1">Uncharacterized protein</fullName>
    </submittedName>
</protein>
<proteinExistence type="predicted"/>
<evidence type="ECO:0000313" key="2">
    <source>
        <dbReference type="Proteomes" id="UP001293254"/>
    </source>
</evidence>
<organism evidence="1 2">
    <name type="scientific">Sesamum alatum</name>
    <dbReference type="NCBI Taxonomy" id="300844"/>
    <lineage>
        <taxon>Eukaryota</taxon>
        <taxon>Viridiplantae</taxon>
        <taxon>Streptophyta</taxon>
        <taxon>Embryophyta</taxon>
        <taxon>Tracheophyta</taxon>
        <taxon>Spermatophyta</taxon>
        <taxon>Magnoliopsida</taxon>
        <taxon>eudicotyledons</taxon>
        <taxon>Gunneridae</taxon>
        <taxon>Pentapetalae</taxon>
        <taxon>asterids</taxon>
        <taxon>lamiids</taxon>
        <taxon>Lamiales</taxon>
        <taxon>Pedaliaceae</taxon>
        <taxon>Sesamum</taxon>
    </lineage>
</organism>
<dbReference type="Proteomes" id="UP001293254">
    <property type="component" value="Unassembled WGS sequence"/>
</dbReference>
<dbReference type="EMBL" id="JACGWO010000004">
    <property type="protein sequence ID" value="KAK4428848.1"/>
    <property type="molecule type" value="Genomic_DNA"/>
</dbReference>
<reference evidence="1" key="1">
    <citation type="submission" date="2020-06" db="EMBL/GenBank/DDBJ databases">
        <authorList>
            <person name="Li T."/>
            <person name="Hu X."/>
            <person name="Zhang T."/>
            <person name="Song X."/>
            <person name="Zhang H."/>
            <person name="Dai N."/>
            <person name="Sheng W."/>
            <person name="Hou X."/>
            <person name="Wei L."/>
        </authorList>
    </citation>
    <scope>NUCLEOTIDE SEQUENCE</scope>
    <source>
        <strain evidence="1">3651</strain>
        <tissue evidence="1">Leaf</tissue>
    </source>
</reference>
<comment type="caution">
    <text evidence="1">The sequence shown here is derived from an EMBL/GenBank/DDBJ whole genome shotgun (WGS) entry which is preliminary data.</text>
</comment>
<sequence>MVEVCVEMDPEEGDNFLAVYWVIRRNQNKALIEDGGKSPMKIIVDAARFLNEFRRFRLSLVVYLSRNQIKDLQFLATLEHAELLALKEGTTWQSLQGSFLQTLQGVNSNEEDVSINGNLVQENRDRAQTLSACHFVFVRRTSNSDTHNMARISDAMLVHEKFCIFY</sequence>